<gene>
    <name evidence="2" type="ORF">GCM10007053_03360</name>
</gene>
<evidence type="ECO:0000259" key="1">
    <source>
        <dbReference type="SMART" id="SM00481"/>
    </source>
</evidence>
<reference evidence="2" key="1">
    <citation type="journal article" date="2014" name="Int. J. Syst. Evol. Microbiol.">
        <title>Complete genome sequence of Corynebacterium casei LMG S-19264T (=DSM 44701T), isolated from a smear-ripened cheese.</title>
        <authorList>
            <consortium name="US DOE Joint Genome Institute (JGI-PGF)"/>
            <person name="Walter F."/>
            <person name="Albersmeier A."/>
            <person name="Kalinowski J."/>
            <person name="Ruckert C."/>
        </authorList>
    </citation>
    <scope>NUCLEOTIDE SEQUENCE</scope>
    <source>
        <strain evidence="2">KCTC 23430</strain>
    </source>
</reference>
<reference evidence="2" key="2">
    <citation type="submission" date="2020-09" db="EMBL/GenBank/DDBJ databases">
        <authorList>
            <person name="Sun Q."/>
            <person name="Kim S."/>
        </authorList>
    </citation>
    <scope>NUCLEOTIDE SEQUENCE</scope>
    <source>
        <strain evidence="2">KCTC 23430</strain>
    </source>
</reference>
<dbReference type="PANTHER" id="PTHR42924">
    <property type="entry name" value="EXONUCLEASE"/>
    <property type="match status" value="1"/>
</dbReference>
<evidence type="ECO:0000313" key="3">
    <source>
        <dbReference type="Proteomes" id="UP000644693"/>
    </source>
</evidence>
<dbReference type="InterPro" id="IPR016195">
    <property type="entry name" value="Pol/histidinol_Pase-like"/>
</dbReference>
<dbReference type="PANTHER" id="PTHR42924:SF3">
    <property type="entry name" value="POLYMERASE_HISTIDINOL PHOSPHATASE N-TERMINAL DOMAIN-CONTAINING PROTEIN"/>
    <property type="match status" value="1"/>
</dbReference>
<dbReference type="SMART" id="SM00481">
    <property type="entry name" value="POLIIIAc"/>
    <property type="match status" value="1"/>
</dbReference>
<name>A0A919CI60_9GAMM</name>
<sequence>MDRGGLTRSEVAILKTVLIDFHTHSTASDGALDPLVLLERAQAAGVTAFAITDHDTIAGYEKAIKAFSGPMQLLPGVELSCQWASTTIHVVGLNFDPEHPTITAGLAQLDKARADRGQKIDERLAKRGMPGALAGALEKAGTSQLGRPHFAAWMVEQGHVADINEAFDKFLGQGKPGDVKAYWPELATVTGWIVDSGGIPVMAHPLKYRFTRMKLKRLLEDFQQAGGRALELLSGRGSLPEQRAQLERLARELGLAVSGGSDFHRDGPYAPKLGVELRHFADLTPIWELLTPPPTTRSPD</sequence>
<dbReference type="CDD" id="cd07438">
    <property type="entry name" value="PHP_HisPPase_AMP"/>
    <property type="match status" value="1"/>
</dbReference>
<dbReference type="InterPro" id="IPR004013">
    <property type="entry name" value="PHP_dom"/>
</dbReference>
<comment type="caution">
    <text evidence="2">The sequence shown here is derived from an EMBL/GenBank/DDBJ whole genome shotgun (WGS) entry which is preliminary data.</text>
</comment>
<dbReference type="GO" id="GO:0004534">
    <property type="term" value="F:5'-3' RNA exonuclease activity"/>
    <property type="evidence" value="ECO:0007669"/>
    <property type="project" value="TreeGrafter"/>
</dbReference>
<dbReference type="InterPro" id="IPR003141">
    <property type="entry name" value="Pol/His_phosphatase_N"/>
</dbReference>
<dbReference type="SUPFAM" id="SSF89550">
    <property type="entry name" value="PHP domain-like"/>
    <property type="match status" value="1"/>
</dbReference>
<protein>
    <submittedName>
        <fullName evidence="2">Phosphatase</fullName>
    </submittedName>
</protein>
<accession>A0A919CI60</accession>
<dbReference type="EMBL" id="BMYM01000001">
    <property type="protein sequence ID" value="GHD26434.1"/>
    <property type="molecule type" value="Genomic_DNA"/>
</dbReference>
<keyword evidence="3" id="KW-1185">Reference proteome</keyword>
<dbReference type="InterPro" id="IPR052018">
    <property type="entry name" value="PHP_domain"/>
</dbReference>
<feature type="domain" description="Polymerase/histidinol phosphatase N-terminal" evidence="1">
    <location>
        <begin position="19"/>
        <end position="83"/>
    </location>
</feature>
<proteinExistence type="predicted"/>
<organism evidence="2 3">
    <name type="scientific">Parahalioglobus pacificus</name>
    <dbReference type="NCBI Taxonomy" id="930806"/>
    <lineage>
        <taxon>Bacteria</taxon>
        <taxon>Pseudomonadati</taxon>
        <taxon>Pseudomonadota</taxon>
        <taxon>Gammaproteobacteria</taxon>
        <taxon>Cellvibrionales</taxon>
        <taxon>Halieaceae</taxon>
        <taxon>Parahalioglobus</taxon>
    </lineage>
</organism>
<dbReference type="Pfam" id="PF02811">
    <property type="entry name" value="PHP"/>
    <property type="match status" value="1"/>
</dbReference>
<dbReference type="Gene3D" id="1.10.150.650">
    <property type="match status" value="1"/>
</dbReference>
<dbReference type="Gene3D" id="3.20.20.140">
    <property type="entry name" value="Metal-dependent hydrolases"/>
    <property type="match status" value="1"/>
</dbReference>
<evidence type="ECO:0000313" key="2">
    <source>
        <dbReference type="EMBL" id="GHD26434.1"/>
    </source>
</evidence>
<dbReference type="AlphaFoldDB" id="A0A919CI60"/>
<dbReference type="Proteomes" id="UP000644693">
    <property type="component" value="Unassembled WGS sequence"/>
</dbReference>
<dbReference type="GO" id="GO:0035312">
    <property type="term" value="F:5'-3' DNA exonuclease activity"/>
    <property type="evidence" value="ECO:0007669"/>
    <property type="project" value="TreeGrafter"/>
</dbReference>